<evidence type="ECO:0000256" key="3">
    <source>
        <dbReference type="ARBA" id="ARBA00008109"/>
    </source>
</evidence>
<feature type="binding site" evidence="17">
    <location>
        <position position="634"/>
    </location>
    <ligand>
        <name>ATP</name>
        <dbReference type="ChEBI" id="CHEBI:30616"/>
    </ligand>
</feature>
<dbReference type="SFLD" id="SFLDF00027">
    <property type="entry name" value="p-type_atpase"/>
    <property type="match status" value="1"/>
</dbReference>
<feature type="binding site" evidence="18">
    <location>
        <position position="367"/>
    </location>
    <ligand>
        <name>Mg(2+)</name>
        <dbReference type="ChEBI" id="CHEBI:18420"/>
    </ligand>
</feature>
<comment type="catalytic activity">
    <reaction evidence="14 19">
        <text>ATP + H2O + phospholipidSide 1 = ADP + phosphate + phospholipidSide 2.</text>
        <dbReference type="EC" id="7.6.2.1"/>
    </reaction>
</comment>
<dbReference type="EMBL" id="BTGC01000008">
    <property type="protein sequence ID" value="GMM52665.1"/>
    <property type="molecule type" value="Genomic_DNA"/>
</dbReference>
<dbReference type="Gene3D" id="3.40.1110.10">
    <property type="entry name" value="Calcium-transporting ATPase, cytoplasmic domain N"/>
    <property type="match status" value="1"/>
</dbReference>
<reference evidence="23 24" key="1">
    <citation type="journal article" date="2023" name="Elife">
        <title>Identification of key yeast species and microbe-microbe interactions impacting larval growth of Drosophila in the wild.</title>
        <authorList>
            <person name="Mure A."/>
            <person name="Sugiura Y."/>
            <person name="Maeda R."/>
            <person name="Honda K."/>
            <person name="Sakurai N."/>
            <person name="Takahashi Y."/>
            <person name="Watada M."/>
            <person name="Katoh T."/>
            <person name="Gotoh A."/>
            <person name="Gotoh Y."/>
            <person name="Taniguchi I."/>
            <person name="Nakamura K."/>
            <person name="Hayashi T."/>
            <person name="Katayama T."/>
            <person name="Uemura T."/>
            <person name="Hattori Y."/>
        </authorList>
    </citation>
    <scope>NUCLEOTIDE SEQUENCE [LARGE SCALE GENOMIC DNA]</scope>
    <source>
        <strain evidence="23 24">SB-73</strain>
    </source>
</reference>
<evidence type="ECO:0000313" key="23">
    <source>
        <dbReference type="EMBL" id="GMM52665.1"/>
    </source>
</evidence>
<dbReference type="InterPro" id="IPR006539">
    <property type="entry name" value="P-type_ATPase_IV"/>
</dbReference>
<dbReference type="SFLD" id="SFLDS00003">
    <property type="entry name" value="Haloacid_Dehalogenase"/>
    <property type="match status" value="1"/>
</dbReference>
<feature type="transmembrane region" description="Helical" evidence="19">
    <location>
        <begin position="916"/>
        <end position="934"/>
    </location>
</feature>
<dbReference type="NCBIfam" id="TIGR01652">
    <property type="entry name" value="ATPase-Plipid"/>
    <property type="match status" value="1"/>
</dbReference>
<evidence type="ECO:0000259" key="22">
    <source>
        <dbReference type="Pfam" id="PF16212"/>
    </source>
</evidence>
<feature type="domain" description="P-type ATPase C-terminal" evidence="22">
    <location>
        <begin position="770"/>
        <end position="1003"/>
    </location>
</feature>
<organism evidence="23 24">
    <name type="scientific">Starmerella bacillaris</name>
    <name type="common">Yeast</name>
    <name type="synonym">Candida zemplinina</name>
    <dbReference type="NCBI Taxonomy" id="1247836"/>
    <lineage>
        <taxon>Eukaryota</taxon>
        <taxon>Fungi</taxon>
        <taxon>Dikarya</taxon>
        <taxon>Ascomycota</taxon>
        <taxon>Saccharomycotina</taxon>
        <taxon>Dipodascomycetes</taxon>
        <taxon>Dipodascales</taxon>
        <taxon>Trichomonascaceae</taxon>
        <taxon>Starmerella</taxon>
    </lineage>
</organism>
<dbReference type="Pfam" id="PF16209">
    <property type="entry name" value="PhoLip_ATPase_N"/>
    <property type="match status" value="1"/>
</dbReference>
<feature type="binding site" evidence="17">
    <location>
        <position position="636"/>
    </location>
    <ligand>
        <name>ATP</name>
        <dbReference type="ChEBI" id="CHEBI:30616"/>
    </ligand>
</feature>
<feature type="binding site" evidence="17">
    <location>
        <position position="523"/>
    </location>
    <ligand>
        <name>ATP</name>
        <dbReference type="ChEBI" id="CHEBI:30616"/>
    </ligand>
</feature>
<feature type="binding site" evidence="18">
    <location>
        <position position="747"/>
    </location>
    <ligand>
        <name>Mg(2+)</name>
        <dbReference type="ChEBI" id="CHEBI:18420"/>
    </ligand>
</feature>
<comment type="caution">
    <text evidence="19">Lacks conserved residue(s) required for the propagation of feature annotation.</text>
</comment>
<dbReference type="Pfam" id="PF00122">
    <property type="entry name" value="E1-E2_ATPase"/>
    <property type="match status" value="1"/>
</dbReference>
<dbReference type="GO" id="GO:0005802">
    <property type="term" value="C:trans-Golgi network"/>
    <property type="evidence" value="ECO:0007669"/>
    <property type="project" value="TreeGrafter"/>
</dbReference>
<evidence type="ECO:0000256" key="2">
    <source>
        <dbReference type="ARBA" id="ARBA00004337"/>
    </source>
</evidence>
<dbReference type="Gene3D" id="3.40.50.1000">
    <property type="entry name" value="HAD superfamily/HAD-like"/>
    <property type="match status" value="1"/>
</dbReference>
<sequence length="1011" mass="113343">MEDDVPLMAFQTSLQAAADYRVVNADTPRSVHYKYASNAVSHAKYNLITFLPSILYEQFKFFFNLYFLLVALSQAYPPLRIGYLSSYIVPLAFVLSITMGKEAYDDLLRRKRDNEANSEYYSLSNGFKKRAMDLKVGDIVTLHINQRVPADIVILRSSESNGESFIRTDQLDGETDWKLRQACTLTQSLAESMGLSAYEDVNIMCGLPEKSISQFQGTCSVNGREVPLTVDNTMWANTVVAAGTIEGMVVYTGSDTRMALNTNSTRSKVSLLELEVNNISKFLCASVFLLSIILVCFQGFTDKWYLQVLRFLILFSTIIPVSLRVNLDMAKSFYAYQIEHDRSIPQTVVRTSTIPEDLGRIDYLLTDKTGTITQNDMDLRKIHVGTVAFGADSMDEVANYVAQRYMNGHGQRREIANKTWDLVHCLALCHSVTPTQEETEDGRLITTYQAVSPDEIAIVNWLAKVGLELVKRDRKQMIIKHVVSGTLLKYKILYSFPFSSDTKRMGTVVQNMDNEEEILFLVKGADTVISPIVNANDWLDEEVANMAREGLRTLVVGRKFLTTETLQTFANKYAEASVSMQHDREARMAKVVSSFLENKLDLLGVTGVEDKLQPDIKPSLELLRNAQVKIWMLTGDKVETARCVAVSSRLVSRGQSMHTVTNLNTVFKARQHLDYLSSMGKSVCLLMDGASLQFFLMNVPSEFADVALELSSVVACRCTPQQKADLVNLVKTHSGRRVAAIGDGGNDVSMIQAADIGLGIVGKEGRQASLAADFSVTLFCHITKLLLWHGRNSYKRSAKLAQVVIHRGLIISICQALYSICSKFEPLALFQGWLMVGYATVYTMMPVFSLVTDHDIPAHLTRMYPELYAELKDGRSLSYRSFLAWVFTSLYQGVLIQGLSQLFLGKHSLEDSMFKYLVMVSFSCLILTELLMVAEEIMTWNKIMLVTELVSLALYIGSVPLLPDYFDLTRLTSYKFYVIVTVIVLGAVIPPFIAKTINRRLKPPSYAKVQV</sequence>
<evidence type="ECO:0000256" key="15">
    <source>
        <dbReference type="ARBA" id="ARBA00049128"/>
    </source>
</evidence>
<dbReference type="InterPro" id="IPR018303">
    <property type="entry name" value="ATPase_P-typ_P_site"/>
</dbReference>
<dbReference type="InterPro" id="IPR023214">
    <property type="entry name" value="HAD_sf"/>
</dbReference>
<dbReference type="GO" id="GO:0006897">
    <property type="term" value="P:endocytosis"/>
    <property type="evidence" value="ECO:0007669"/>
    <property type="project" value="TreeGrafter"/>
</dbReference>
<dbReference type="InterPro" id="IPR036412">
    <property type="entry name" value="HAD-like_sf"/>
</dbReference>
<keyword evidence="9 18" id="KW-0460">Magnesium</keyword>
<keyword evidence="11 19" id="KW-1133">Transmembrane helix</keyword>
<evidence type="ECO:0000256" key="7">
    <source>
        <dbReference type="ARBA" id="ARBA00022741"/>
    </source>
</evidence>
<gene>
    <name evidence="23" type="ORF">DASB73_036280</name>
</gene>
<evidence type="ECO:0000256" key="10">
    <source>
        <dbReference type="ARBA" id="ARBA00022967"/>
    </source>
</evidence>
<dbReference type="PANTHER" id="PTHR24092">
    <property type="entry name" value="PROBABLE PHOSPHOLIPID-TRANSPORTING ATPASE"/>
    <property type="match status" value="1"/>
</dbReference>
<feature type="transmembrane region" description="Helical" evidence="19">
    <location>
        <begin position="943"/>
        <end position="962"/>
    </location>
</feature>
<dbReference type="GO" id="GO:0006890">
    <property type="term" value="P:retrograde vesicle-mediated transport, Golgi to endoplasmic reticulum"/>
    <property type="evidence" value="ECO:0007669"/>
    <property type="project" value="TreeGrafter"/>
</dbReference>
<dbReference type="GO" id="GO:0005886">
    <property type="term" value="C:plasma membrane"/>
    <property type="evidence" value="ECO:0007669"/>
    <property type="project" value="TreeGrafter"/>
</dbReference>
<feature type="binding site" evidence="17">
    <location>
        <position position="498"/>
    </location>
    <ligand>
        <name>ATP</name>
        <dbReference type="ChEBI" id="CHEBI:30616"/>
    </ligand>
</feature>
<dbReference type="SUPFAM" id="SSF56784">
    <property type="entry name" value="HAD-like"/>
    <property type="match status" value="1"/>
</dbReference>
<keyword evidence="24" id="KW-1185">Reference proteome</keyword>
<dbReference type="GO" id="GO:0005524">
    <property type="term" value="F:ATP binding"/>
    <property type="evidence" value="ECO:0007669"/>
    <property type="project" value="UniProtKB-UniRule"/>
</dbReference>
<dbReference type="AlphaFoldDB" id="A0AAV5RML8"/>
<dbReference type="InterPro" id="IPR044492">
    <property type="entry name" value="P_typ_ATPase_HD_dom"/>
</dbReference>
<evidence type="ECO:0000313" key="24">
    <source>
        <dbReference type="Proteomes" id="UP001362899"/>
    </source>
</evidence>
<dbReference type="InterPro" id="IPR023298">
    <property type="entry name" value="ATPase_P-typ_TM_dom_sf"/>
</dbReference>
<feature type="transmembrane region" description="Helical" evidence="19">
    <location>
        <begin position="882"/>
        <end position="904"/>
    </location>
</feature>
<feature type="binding site" evidence="17">
    <location>
        <position position="635"/>
    </location>
    <ligand>
        <name>ATP</name>
        <dbReference type="ChEBI" id="CHEBI:30616"/>
    </ligand>
</feature>
<dbReference type="InterPro" id="IPR008250">
    <property type="entry name" value="ATPase_P-typ_transduc_dom_A_sf"/>
</dbReference>
<evidence type="ECO:0000256" key="16">
    <source>
        <dbReference type="PIRSR" id="PIRSR606539-1"/>
    </source>
</evidence>
<feature type="binding site" evidence="17">
    <location>
        <position position="717"/>
    </location>
    <ligand>
        <name>ATP</name>
        <dbReference type="ChEBI" id="CHEBI:30616"/>
    </ligand>
</feature>
<evidence type="ECO:0000256" key="1">
    <source>
        <dbReference type="ARBA" id="ARBA00001946"/>
    </source>
</evidence>
<comment type="caution">
    <text evidence="23">The sequence shown here is derived from an EMBL/GenBank/DDBJ whole genome shotgun (WGS) entry which is preliminary data.</text>
</comment>
<dbReference type="FunFam" id="3.40.1110.10:FF:000067">
    <property type="entry name" value="Phospholipid-transporting ATPase"/>
    <property type="match status" value="1"/>
</dbReference>
<proteinExistence type="inferred from homology"/>
<evidence type="ECO:0000256" key="12">
    <source>
        <dbReference type="ARBA" id="ARBA00023055"/>
    </source>
</evidence>
<feature type="transmembrane region" description="Helical" evidence="19">
    <location>
        <begin position="832"/>
        <end position="852"/>
    </location>
</feature>
<dbReference type="PROSITE" id="PS00154">
    <property type="entry name" value="ATPASE_E1_E2"/>
    <property type="match status" value="1"/>
</dbReference>
<comment type="catalytic activity">
    <reaction evidence="15">
        <text>a 1,2-diacyl-sn-glycero-3-phosphoethanolamine(out) + ATP + H2O = a 1,2-diacyl-sn-glycero-3-phosphoethanolamine(in) + ADP + phosphate + H(+)</text>
        <dbReference type="Rhea" id="RHEA:66132"/>
        <dbReference type="ChEBI" id="CHEBI:15377"/>
        <dbReference type="ChEBI" id="CHEBI:15378"/>
        <dbReference type="ChEBI" id="CHEBI:30616"/>
        <dbReference type="ChEBI" id="CHEBI:43474"/>
        <dbReference type="ChEBI" id="CHEBI:64612"/>
        <dbReference type="ChEBI" id="CHEBI:456216"/>
    </reaction>
    <physiologicalReaction direction="left-to-right" evidence="15">
        <dbReference type="Rhea" id="RHEA:66133"/>
    </physiologicalReaction>
</comment>
<evidence type="ECO:0000256" key="14">
    <source>
        <dbReference type="ARBA" id="ARBA00034036"/>
    </source>
</evidence>
<evidence type="ECO:0000256" key="5">
    <source>
        <dbReference type="ARBA" id="ARBA00022692"/>
    </source>
</evidence>
<evidence type="ECO:0000256" key="17">
    <source>
        <dbReference type="PIRSR" id="PIRSR606539-2"/>
    </source>
</evidence>
<evidence type="ECO:0000259" key="20">
    <source>
        <dbReference type="Pfam" id="PF00122"/>
    </source>
</evidence>
<evidence type="ECO:0000256" key="4">
    <source>
        <dbReference type="ARBA" id="ARBA00022448"/>
    </source>
</evidence>
<keyword evidence="10 19" id="KW-1278">Translocase</keyword>
<evidence type="ECO:0000256" key="8">
    <source>
        <dbReference type="ARBA" id="ARBA00022840"/>
    </source>
</evidence>
<feature type="transmembrane region" description="Helical" evidence="19">
    <location>
        <begin position="974"/>
        <end position="994"/>
    </location>
</feature>
<feature type="binding site" evidence="17">
    <location>
        <position position="723"/>
    </location>
    <ligand>
        <name>ATP</name>
        <dbReference type="ChEBI" id="CHEBI:30616"/>
    </ligand>
</feature>
<dbReference type="PANTHER" id="PTHR24092:SF5">
    <property type="entry name" value="PHOSPHOLIPID-TRANSPORTING ATPASE"/>
    <property type="match status" value="1"/>
</dbReference>
<feature type="binding site" evidence="17">
    <location>
        <position position="455"/>
    </location>
    <ligand>
        <name>ATP</name>
        <dbReference type="ChEBI" id="CHEBI:30616"/>
    </ligand>
</feature>
<keyword evidence="4" id="KW-0813">Transport</keyword>
<evidence type="ECO:0000256" key="13">
    <source>
        <dbReference type="ARBA" id="ARBA00023136"/>
    </source>
</evidence>
<dbReference type="GO" id="GO:0010008">
    <property type="term" value="C:endosome membrane"/>
    <property type="evidence" value="ECO:0007669"/>
    <property type="project" value="UniProtKB-SubCell"/>
</dbReference>
<dbReference type="Pfam" id="PF16212">
    <property type="entry name" value="PhoLip_ATPase_C"/>
    <property type="match status" value="1"/>
</dbReference>
<dbReference type="Gene3D" id="2.70.150.10">
    <property type="entry name" value="Calcium-transporting ATPase, cytoplasmic transduction domain A"/>
    <property type="match status" value="1"/>
</dbReference>
<dbReference type="EC" id="7.6.2.1" evidence="19"/>
<dbReference type="SUPFAM" id="SSF81653">
    <property type="entry name" value="Calcium ATPase, transduction domain A"/>
    <property type="match status" value="1"/>
</dbReference>
<name>A0AAV5RML8_STABA</name>
<dbReference type="Pfam" id="PF13246">
    <property type="entry name" value="Cation_ATPase"/>
    <property type="match status" value="1"/>
</dbReference>
<dbReference type="GO" id="GO:0016887">
    <property type="term" value="F:ATP hydrolysis activity"/>
    <property type="evidence" value="ECO:0007669"/>
    <property type="project" value="InterPro"/>
</dbReference>
<evidence type="ECO:0000256" key="19">
    <source>
        <dbReference type="RuleBase" id="RU362033"/>
    </source>
</evidence>
<feature type="binding site" evidence="17">
    <location>
        <position position="747"/>
    </location>
    <ligand>
        <name>ATP</name>
        <dbReference type="ChEBI" id="CHEBI:30616"/>
    </ligand>
</feature>
<feature type="binding site" evidence="18">
    <location>
        <position position="369"/>
    </location>
    <ligand>
        <name>Mg(2+)</name>
        <dbReference type="ChEBI" id="CHEBI:18420"/>
    </ligand>
</feature>
<keyword evidence="8 17" id="KW-0067">ATP-binding</keyword>
<evidence type="ECO:0000256" key="18">
    <source>
        <dbReference type="PIRSR" id="PIRSR606539-3"/>
    </source>
</evidence>
<dbReference type="InterPro" id="IPR032630">
    <property type="entry name" value="P_typ_ATPase_c"/>
</dbReference>
<dbReference type="NCBIfam" id="TIGR01494">
    <property type="entry name" value="ATPase_P-type"/>
    <property type="match status" value="2"/>
</dbReference>
<dbReference type="InterPro" id="IPR032631">
    <property type="entry name" value="P-type_ATPase_N"/>
</dbReference>
<dbReference type="SFLD" id="SFLDG00002">
    <property type="entry name" value="C1.7:_P-type_atpase_like"/>
    <property type="match status" value="1"/>
</dbReference>
<keyword evidence="7 17" id="KW-0547">Nucleotide-binding</keyword>
<feature type="domain" description="P-type ATPase A" evidence="20">
    <location>
        <begin position="130"/>
        <end position="259"/>
    </location>
</feature>
<dbReference type="PRINTS" id="PR00119">
    <property type="entry name" value="CATATPASE"/>
</dbReference>
<feature type="active site" description="4-aspartylphosphate intermediate" evidence="16">
    <location>
        <position position="367"/>
    </location>
</feature>
<feature type="binding site" evidence="17">
    <location>
        <position position="746"/>
    </location>
    <ligand>
        <name>ATP</name>
        <dbReference type="ChEBI" id="CHEBI:30616"/>
    </ligand>
</feature>
<protein>
    <recommendedName>
        <fullName evidence="19">Phospholipid-transporting ATPase</fullName>
        <ecNumber evidence="19">7.6.2.1</ecNumber>
    </recommendedName>
</protein>
<keyword evidence="5 19" id="KW-0812">Transmembrane</keyword>
<dbReference type="InterPro" id="IPR001757">
    <property type="entry name" value="P_typ_ATPase"/>
</dbReference>
<evidence type="ECO:0000256" key="11">
    <source>
        <dbReference type="ARBA" id="ARBA00022989"/>
    </source>
</evidence>
<dbReference type="GO" id="GO:0140346">
    <property type="term" value="F:phosphatidylserine flippase activity"/>
    <property type="evidence" value="ECO:0007669"/>
    <property type="project" value="UniProtKB-ARBA"/>
</dbReference>
<dbReference type="InterPro" id="IPR059000">
    <property type="entry name" value="ATPase_P-type_domA"/>
</dbReference>
<dbReference type="SUPFAM" id="SSF81660">
    <property type="entry name" value="Metal cation-transporting ATPase, ATP-binding domain N"/>
    <property type="match status" value="1"/>
</dbReference>
<keyword evidence="12" id="KW-0445">Lipid transport</keyword>
<dbReference type="GO" id="GO:0000287">
    <property type="term" value="F:magnesium ion binding"/>
    <property type="evidence" value="ECO:0007669"/>
    <property type="project" value="UniProtKB-UniRule"/>
</dbReference>
<comment type="cofactor">
    <cofactor evidence="1 18">
        <name>Mg(2+)</name>
        <dbReference type="ChEBI" id="CHEBI:18420"/>
    </cofactor>
</comment>
<dbReference type="FunFam" id="3.40.50.1000:FF:000009">
    <property type="entry name" value="Phospholipid-transporting ATPase"/>
    <property type="match status" value="1"/>
</dbReference>
<accession>A0AAV5RML8</accession>
<feature type="binding site" evidence="17">
    <location>
        <position position="552"/>
    </location>
    <ligand>
        <name>ATP</name>
        <dbReference type="ChEBI" id="CHEBI:30616"/>
    </ligand>
</feature>
<feature type="binding site" evidence="18">
    <location>
        <position position="743"/>
    </location>
    <ligand>
        <name>Mg(2+)</name>
        <dbReference type="ChEBI" id="CHEBI:18420"/>
    </ligand>
</feature>
<feature type="binding site" evidence="17">
    <location>
        <position position="368"/>
    </location>
    <ligand>
        <name>ATP</name>
        <dbReference type="ChEBI" id="CHEBI:30616"/>
    </ligand>
</feature>
<comment type="similarity">
    <text evidence="3 19">Belongs to the cation transport ATPase (P-type) (TC 3.A.3) family. Type IV subfamily.</text>
</comment>
<evidence type="ECO:0000256" key="9">
    <source>
        <dbReference type="ARBA" id="ARBA00022842"/>
    </source>
</evidence>
<feature type="domain" description="P-type ATPase N-terminal" evidence="21">
    <location>
        <begin position="30"/>
        <end position="80"/>
    </location>
</feature>
<keyword evidence="6 18" id="KW-0479">Metal-binding</keyword>
<dbReference type="InterPro" id="IPR023299">
    <property type="entry name" value="ATPase_P-typ_cyto_dom_N"/>
</dbReference>
<evidence type="ECO:0000256" key="6">
    <source>
        <dbReference type="ARBA" id="ARBA00022723"/>
    </source>
</evidence>
<comment type="subcellular location">
    <subcellularLocation>
        <location evidence="2">Endosome membrane</location>
        <topology evidence="2">Multi-pass membrane protein</topology>
    </subcellularLocation>
    <subcellularLocation>
        <location evidence="19">Membrane</location>
        <topology evidence="19">Multi-pass membrane protein</topology>
    </subcellularLocation>
</comment>
<dbReference type="SUPFAM" id="SSF81665">
    <property type="entry name" value="Calcium ATPase, transmembrane domain M"/>
    <property type="match status" value="1"/>
</dbReference>
<dbReference type="Proteomes" id="UP001362899">
    <property type="component" value="Unassembled WGS sequence"/>
</dbReference>
<feature type="binding site" evidence="17">
    <location>
        <position position="367"/>
    </location>
    <ligand>
        <name>ATP</name>
        <dbReference type="ChEBI" id="CHEBI:30616"/>
    </ligand>
</feature>
<evidence type="ECO:0000259" key="21">
    <source>
        <dbReference type="Pfam" id="PF16209"/>
    </source>
</evidence>
<feature type="binding site" evidence="17">
    <location>
        <position position="369"/>
    </location>
    <ligand>
        <name>ATP</name>
        <dbReference type="ChEBI" id="CHEBI:30616"/>
    </ligand>
</feature>
<keyword evidence="13 19" id="KW-0472">Membrane</keyword>